<dbReference type="GO" id="GO:0008270">
    <property type="term" value="F:zinc ion binding"/>
    <property type="evidence" value="ECO:0007669"/>
    <property type="project" value="UniProtKB-KW"/>
</dbReference>
<feature type="region of interest" description="Disordered" evidence="6">
    <location>
        <begin position="304"/>
        <end position="328"/>
    </location>
</feature>
<keyword evidence="8" id="KW-1185">Reference proteome</keyword>
<dbReference type="InterPro" id="IPR012337">
    <property type="entry name" value="RNaseH-like_sf"/>
</dbReference>
<comment type="subcellular location">
    <subcellularLocation>
        <location evidence="1">Nucleus</location>
    </subcellularLocation>
</comment>
<proteinExistence type="predicted"/>
<keyword evidence="4" id="KW-0862">Zinc</keyword>
<evidence type="ECO:0000256" key="5">
    <source>
        <dbReference type="ARBA" id="ARBA00023242"/>
    </source>
</evidence>
<dbReference type="PANTHER" id="PTHR46481">
    <property type="entry name" value="ZINC FINGER BED DOMAIN-CONTAINING PROTEIN 4"/>
    <property type="match status" value="1"/>
</dbReference>
<feature type="region of interest" description="Disordered" evidence="6">
    <location>
        <begin position="1"/>
        <end position="49"/>
    </location>
</feature>
<keyword evidence="2" id="KW-0479">Metal-binding</keyword>
<evidence type="ECO:0000313" key="7">
    <source>
        <dbReference type="EMBL" id="KNF04199.1"/>
    </source>
</evidence>
<keyword evidence="3" id="KW-0863">Zinc-finger</keyword>
<dbReference type="GO" id="GO:0005634">
    <property type="term" value="C:nucleus"/>
    <property type="evidence" value="ECO:0007669"/>
    <property type="project" value="UniProtKB-SubCell"/>
</dbReference>
<dbReference type="PANTHER" id="PTHR46481:SF10">
    <property type="entry name" value="ZINC FINGER BED DOMAIN-CONTAINING PROTEIN 39"/>
    <property type="match status" value="1"/>
</dbReference>
<accession>A0A0L0VY21</accession>
<protein>
    <submittedName>
        <fullName evidence="7">Uncharacterized protein</fullName>
    </submittedName>
</protein>
<dbReference type="SUPFAM" id="SSF53098">
    <property type="entry name" value="Ribonuclease H-like"/>
    <property type="match status" value="1"/>
</dbReference>
<evidence type="ECO:0000256" key="6">
    <source>
        <dbReference type="SAM" id="MobiDB-lite"/>
    </source>
</evidence>
<organism evidence="7 8">
    <name type="scientific">Puccinia striiformis f. sp. tritici PST-78</name>
    <dbReference type="NCBI Taxonomy" id="1165861"/>
    <lineage>
        <taxon>Eukaryota</taxon>
        <taxon>Fungi</taxon>
        <taxon>Dikarya</taxon>
        <taxon>Basidiomycota</taxon>
        <taxon>Pucciniomycotina</taxon>
        <taxon>Pucciniomycetes</taxon>
        <taxon>Pucciniales</taxon>
        <taxon>Pucciniaceae</taxon>
        <taxon>Puccinia</taxon>
    </lineage>
</organism>
<gene>
    <name evidence="7" type="ORF">PSTG_02550</name>
</gene>
<evidence type="ECO:0000256" key="3">
    <source>
        <dbReference type="ARBA" id="ARBA00022771"/>
    </source>
</evidence>
<dbReference type="OrthoDB" id="3259198at2759"/>
<sequence length="572" mass="64297">MNRCPRNKARPCSSPSPSSATNHSAVPDSLTQEEESIDKPTESVDLTPLTDKEELARAQRIAKTAVSFSYASYNRSQLSNQMDKNGRQMITYPCKTCGTKINRPMTDSPCSNLLKHAASCKRKQTEKEQTCQPTVCDLVCRGCPTILGIGRQEPQETITPNGPQALTNSMHGLEIHPSPVHCEPHSCVLSGCQCMAITEWIQHPCCLKATRANTWLKWSNLSWRSFGSKQDNASNNAVMVDELKKLKWPRFKGEPHWICCFAHILNLIVKTILRSFGTERNSSQNINIDSEHKKEANIQQVDHYTKGHPNSQLAKEDDLDSDEDDKGVTRTLAKSPKSKELFAEICEAHSIQSPHRIPQDVQTRWNSTFLELTSVDWCHKAILEWQHDEKYGLNQKYQVGASDLELSNDWGVVLQPFYKITLQVLTKGSALAMILHPSFKDEYFEIARWSPEWIKAAIDLTQEMWISHYKPQVKETVSEDTTSKSKSLTGFVSQLGAASAARRPHLVRISASQCPQMVAATEVGRKHLRWAFKHGSQCLELPRDCQLLQQHPWSSSAHSALAVTMSQPKGTA</sequence>
<dbReference type="Proteomes" id="UP000054564">
    <property type="component" value="Unassembled WGS sequence"/>
</dbReference>
<keyword evidence="5" id="KW-0539">Nucleus</keyword>
<dbReference type="EMBL" id="AJIL01000013">
    <property type="protein sequence ID" value="KNF04199.1"/>
    <property type="molecule type" value="Genomic_DNA"/>
</dbReference>
<feature type="compositionally biased region" description="Polar residues" evidence="6">
    <location>
        <begin position="304"/>
        <end position="313"/>
    </location>
</feature>
<evidence type="ECO:0000313" key="8">
    <source>
        <dbReference type="Proteomes" id="UP000054564"/>
    </source>
</evidence>
<name>A0A0L0VY21_9BASI</name>
<evidence type="ECO:0000256" key="4">
    <source>
        <dbReference type="ARBA" id="ARBA00022833"/>
    </source>
</evidence>
<dbReference type="AlphaFoldDB" id="A0A0L0VY21"/>
<reference evidence="8" key="1">
    <citation type="submission" date="2014-03" db="EMBL/GenBank/DDBJ databases">
        <title>The Genome Sequence of Puccinia striiformis f. sp. tritici PST-78.</title>
        <authorList>
            <consortium name="The Broad Institute Genome Sequencing Platform"/>
            <person name="Cuomo C."/>
            <person name="Hulbert S."/>
            <person name="Chen X."/>
            <person name="Walker B."/>
            <person name="Young S.K."/>
            <person name="Zeng Q."/>
            <person name="Gargeya S."/>
            <person name="Fitzgerald M."/>
            <person name="Haas B."/>
            <person name="Abouelleil A."/>
            <person name="Alvarado L."/>
            <person name="Arachchi H.M."/>
            <person name="Berlin A.M."/>
            <person name="Chapman S.B."/>
            <person name="Goldberg J."/>
            <person name="Griggs A."/>
            <person name="Gujja S."/>
            <person name="Hansen M."/>
            <person name="Howarth C."/>
            <person name="Imamovic A."/>
            <person name="Larimer J."/>
            <person name="McCowan C."/>
            <person name="Montmayeur A."/>
            <person name="Murphy C."/>
            <person name="Neiman D."/>
            <person name="Pearson M."/>
            <person name="Priest M."/>
            <person name="Roberts A."/>
            <person name="Saif S."/>
            <person name="Shea T."/>
            <person name="Sisk P."/>
            <person name="Sykes S."/>
            <person name="Wortman J."/>
            <person name="Nusbaum C."/>
            <person name="Birren B."/>
        </authorList>
    </citation>
    <scope>NUCLEOTIDE SEQUENCE [LARGE SCALE GENOMIC DNA]</scope>
    <source>
        <strain evidence="8">race PST-78</strain>
    </source>
</reference>
<comment type="caution">
    <text evidence="7">The sequence shown here is derived from an EMBL/GenBank/DDBJ whole genome shotgun (WGS) entry which is preliminary data.</text>
</comment>
<evidence type="ECO:0000256" key="2">
    <source>
        <dbReference type="ARBA" id="ARBA00022723"/>
    </source>
</evidence>
<evidence type="ECO:0000256" key="1">
    <source>
        <dbReference type="ARBA" id="ARBA00004123"/>
    </source>
</evidence>
<dbReference type="InterPro" id="IPR052035">
    <property type="entry name" value="ZnF_BED_domain_contain"/>
</dbReference>